<organism evidence="2 3">
    <name type="scientific">Mycoplasma wenyonii (strain Massachusetts)</name>
    <name type="common">Eperythrozoon wenyonii</name>
    <dbReference type="NCBI Taxonomy" id="1197325"/>
    <lineage>
        <taxon>Bacteria</taxon>
        <taxon>Bacillati</taxon>
        <taxon>Mycoplasmatota</taxon>
        <taxon>Mollicutes</taxon>
        <taxon>Mycoplasmataceae</taxon>
        <taxon>Mycoplasma</taxon>
    </lineage>
</organism>
<keyword evidence="1" id="KW-0732">Signal</keyword>
<sequence>MAFTVALKLLLSAVSITAVAVPVSYLVAGGALGAFEKVTYVNGERCLHFPIKTGEVNKKLYVCKKKGKEEPIFKWWVKGEQETKIEEIKSLSWKRKEGDSSGWANTKFELEVELLNSQMGNPVKEDGDSNFLTGVEITELNKNCYFKSVSNEIFILNCKDTTRTQDNSIHTFSIRSGNRMEHLLSSN</sequence>
<evidence type="ECO:0000313" key="2">
    <source>
        <dbReference type="EMBL" id="AFN65256.1"/>
    </source>
</evidence>
<name>I6YBB3_MYCWM</name>
<keyword evidence="3" id="KW-1185">Reference proteome</keyword>
<dbReference type="KEGG" id="mwe:WEN_02345"/>
<evidence type="ECO:0000313" key="3">
    <source>
        <dbReference type="Proteomes" id="UP000009005"/>
    </source>
</evidence>
<dbReference type="HOGENOM" id="CLU_1501926_0_0_14"/>
<dbReference type="STRING" id="1197325.WEN_02345"/>
<reference evidence="2 3" key="1">
    <citation type="journal article" date="2012" name="J. Bacteriol.">
        <title>Complete genome sequence of Mycoplasma wenyonii strain Massachusetts.</title>
        <authorList>
            <person name="Dos Santos A.P."/>
            <person name="Guimaraes A.M."/>
            <person name="do Nascimento N.C."/>
            <person name="Sanmiguel P.J."/>
            <person name="Messick J.B."/>
        </authorList>
    </citation>
    <scope>NUCLEOTIDE SEQUENCE [LARGE SCALE GENOMIC DNA]</scope>
    <source>
        <strain evidence="2 3">Massachusetts</strain>
    </source>
</reference>
<dbReference type="PATRIC" id="fig|1197325.3.peg.504"/>
<evidence type="ECO:0000256" key="1">
    <source>
        <dbReference type="SAM" id="SignalP"/>
    </source>
</evidence>
<dbReference type="EMBL" id="CP003703">
    <property type="protein sequence ID" value="AFN65256.1"/>
    <property type="molecule type" value="Genomic_DNA"/>
</dbReference>
<dbReference type="RefSeq" id="WP_014849966.1">
    <property type="nucleotide sequence ID" value="NC_018149.1"/>
</dbReference>
<dbReference type="AlphaFoldDB" id="I6YBB3"/>
<gene>
    <name evidence="2" type="ordered locus">WEN_02345</name>
</gene>
<dbReference type="Proteomes" id="UP000009005">
    <property type="component" value="Chromosome"/>
</dbReference>
<accession>I6YBB3</accession>
<protein>
    <submittedName>
        <fullName evidence="2">Uncharacterized protein</fullName>
    </submittedName>
</protein>
<proteinExistence type="predicted"/>
<dbReference type="OrthoDB" id="402589at2"/>
<feature type="signal peptide" evidence="1">
    <location>
        <begin position="1"/>
        <end position="20"/>
    </location>
</feature>
<feature type="chain" id="PRO_5003706731" evidence="1">
    <location>
        <begin position="21"/>
        <end position="187"/>
    </location>
</feature>